<accession>A0A6M3JGQ4</accession>
<protein>
    <submittedName>
        <fullName evidence="1">Uncharacterized protein</fullName>
    </submittedName>
</protein>
<sequence>MKNCLINKKNVLELIHQNKRQINKEALECLNNKFRTLIMKSCNNSGGKRTIALEDIAIIDLRVSI</sequence>
<dbReference type="EMBL" id="MT141598">
    <property type="protein sequence ID" value="QJA68232.1"/>
    <property type="molecule type" value="Genomic_DNA"/>
</dbReference>
<reference evidence="1" key="1">
    <citation type="submission" date="2020-03" db="EMBL/GenBank/DDBJ databases">
        <title>The deep terrestrial virosphere.</title>
        <authorList>
            <person name="Holmfeldt K."/>
            <person name="Nilsson E."/>
            <person name="Simone D."/>
            <person name="Lopez-Fernandez M."/>
            <person name="Wu X."/>
            <person name="de Brujin I."/>
            <person name="Lundin D."/>
            <person name="Andersson A."/>
            <person name="Bertilsson S."/>
            <person name="Dopson M."/>
        </authorList>
    </citation>
    <scope>NUCLEOTIDE SEQUENCE</scope>
    <source>
        <strain evidence="1">MM415A07715</strain>
        <strain evidence="2">MM415B02773</strain>
    </source>
</reference>
<dbReference type="EMBL" id="MT142774">
    <property type="protein sequence ID" value="QJA88384.1"/>
    <property type="molecule type" value="Genomic_DNA"/>
</dbReference>
<proteinExistence type="predicted"/>
<evidence type="ECO:0000313" key="1">
    <source>
        <dbReference type="EMBL" id="QJA68232.1"/>
    </source>
</evidence>
<gene>
    <name evidence="1" type="ORF">MM415A07715_0012</name>
    <name evidence="2" type="ORF">MM415B02773_0008</name>
</gene>
<dbReference type="AlphaFoldDB" id="A0A6M3JGQ4"/>
<organism evidence="1">
    <name type="scientific">viral metagenome</name>
    <dbReference type="NCBI Taxonomy" id="1070528"/>
    <lineage>
        <taxon>unclassified sequences</taxon>
        <taxon>metagenomes</taxon>
        <taxon>organismal metagenomes</taxon>
    </lineage>
</organism>
<name>A0A6M3JGQ4_9ZZZZ</name>
<evidence type="ECO:0000313" key="2">
    <source>
        <dbReference type="EMBL" id="QJA88384.1"/>
    </source>
</evidence>